<dbReference type="EMBL" id="JBICBT010000207">
    <property type="protein sequence ID" value="KAL3120613.1"/>
    <property type="molecule type" value="Genomic_DNA"/>
</dbReference>
<evidence type="ECO:0000313" key="2">
    <source>
        <dbReference type="EMBL" id="KAL3120613.1"/>
    </source>
</evidence>
<organism evidence="2 3">
    <name type="scientific">Heterodera trifolii</name>
    <dbReference type="NCBI Taxonomy" id="157864"/>
    <lineage>
        <taxon>Eukaryota</taxon>
        <taxon>Metazoa</taxon>
        <taxon>Ecdysozoa</taxon>
        <taxon>Nematoda</taxon>
        <taxon>Chromadorea</taxon>
        <taxon>Rhabditida</taxon>
        <taxon>Tylenchina</taxon>
        <taxon>Tylenchomorpha</taxon>
        <taxon>Tylenchoidea</taxon>
        <taxon>Heteroderidae</taxon>
        <taxon>Heteroderinae</taxon>
        <taxon>Heterodera</taxon>
    </lineage>
</organism>
<dbReference type="AlphaFoldDB" id="A0ABD2LZU6"/>
<evidence type="ECO:0000256" key="1">
    <source>
        <dbReference type="SAM" id="MobiDB-lite"/>
    </source>
</evidence>
<proteinExistence type="predicted"/>
<feature type="region of interest" description="Disordered" evidence="1">
    <location>
        <begin position="45"/>
        <end position="120"/>
    </location>
</feature>
<accession>A0ABD2LZU6</accession>
<feature type="compositionally biased region" description="Acidic residues" evidence="1">
    <location>
        <begin position="203"/>
        <end position="218"/>
    </location>
</feature>
<reference evidence="2 3" key="1">
    <citation type="submission" date="2024-10" db="EMBL/GenBank/DDBJ databases">
        <authorList>
            <person name="Kim D."/>
        </authorList>
    </citation>
    <scope>NUCLEOTIDE SEQUENCE [LARGE SCALE GENOMIC DNA]</scope>
    <source>
        <strain evidence="2">BH-2024</strain>
    </source>
</reference>
<gene>
    <name evidence="2" type="ORF">niasHT_007905</name>
</gene>
<feature type="compositionally biased region" description="Basic and acidic residues" evidence="1">
    <location>
        <begin position="365"/>
        <end position="375"/>
    </location>
</feature>
<keyword evidence="3" id="KW-1185">Reference proteome</keyword>
<feature type="compositionally biased region" description="Polar residues" evidence="1">
    <location>
        <begin position="45"/>
        <end position="81"/>
    </location>
</feature>
<dbReference type="Proteomes" id="UP001620626">
    <property type="component" value="Unassembled WGS sequence"/>
</dbReference>
<evidence type="ECO:0000313" key="3">
    <source>
        <dbReference type="Proteomes" id="UP001620626"/>
    </source>
</evidence>
<feature type="compositionally biased region" description="Basic residues" evidence="1">
    <location>
        <begin position="270"/>
        <end position="286"/>
    </location>
</feature>
<name>A0ABD2LZU6_9BILA</name>
<comment type="caution">
    <text evidence="2">The sequence shown here is derived from an EMBL/GenBank/DDBJ whole genome shotgun (WGS) entry which is preliminary data.</text>
</comment>
<feature type="compositionally biased region" description="Acidic residues" evidence="1">
    <location>
        <begin position="347"/>
        <end position="359"/>
    </location>
</feature>
<protein>
    <submittedName>
        <fullName evidence="2">Uncharacterized protein</fullName>
    </submittedName>
</protein>
<feature type="compositionally biased region" description="Polar residues" evidence="1">
    <location>
        <begin position="163"/>
        <end position="174"/>
    </location>
</feature>
<feature type="compositionally biased region" description="Polar residues" evidence="1">
    <location>
        <begin position="376"/>
        <end position="400"/>
    </location>
</feature>
<sequence>MASEIPPSSLPLPNSSQNIYPLTTQSETAAVCFSSTSSPKLAVYNNNHSVSDQQRCSPSVNNSNTKRVLSRSGTPSSSNASLHLKIGTPKSTAGDVYDFHSSPEEDGVPTTGPGFFFSSAPNAGVIQSKESLQPPQKRIKTAILAKKLLAAAADSNLIDSIGVGQSNGNGTPKRTASDEHFGNENLSIFEETQRETEGIGEGLFEEDEEETEEQEERELDERPDGGRTDAATSVVVQEQKKVPPLRISLLKTPSEEGTEVSSAQISPPLRRNRGGSRVGGRRQGHGTKKDDLQRITRSRVRQIATNANSEDGISLLGRKRRFQPAGASSGLLEEEEDVMSGTAEMAESGEAENAAEEEQLNSNNEDQRSEEDSRHSGTGNRTTEGTDVPQQQRQSLAASVLSKNSFEQSATFEAMIRERWALQYREYLSKVTERMENANLNAQKTDQSQEGVAENNLIGSAVTKEWPELLQKLYAEQSNRSSEMAEAHRQDRERIRTMMQREVTKVAEAKGQTGERQTLFITAVSMLRDSECYDPTVFAAGTSPAKKHQTPSLAQIQQKFSYLVNTTKNRHAMEAHTLGENHKSEWNRALRKIARENERQQMLKGVANGKQRLVQLPQECCSESVVPAVKLVDIPLISFQNE</sequence>
<feature type="region of interest" description="Disordered" evidence="1">
    <location>
        <begin position="160"/>
        <end position="400"/>
    </location>
</feature>